<evidence type="ECO:0000256" key="6">
    <source>
        <dbReference type="ARBA" id="ARBA00023242"/>
    </source>
</evidence>
<comment type="caution">
    <text evidence="9">The sequence shown here is derived from an EMBL/GenBank/DDBJ whole genome shotgun (WGS) entry which is preliminary data.</text>
</comment>
<dbReference type="PANTHER" id="PTHR11988:SF27">
    <property type="entry name" value="GH27708P"/>
    <property type="match status" value="1"/>
</dbReference>
<evidence type="ECO:0000259" key="8">
    <source>
        <dbReference type="PROSITE" id="PS50217"/>
    </source>
</evidence>
<keyword evidence="10" id="KW-1185">Reference proteome</keyword>
<reference evidence="9 10" key="1">
    <citation type="journal article" date="2018" name="Gigascience">
        <title>Genomes of trombidid mites reveal novel predicted allergens and laterally-transferred genes associated with secondary metabolism.</title>
        <authorList>
            <person name="Dong X."/>
            <person name="Chaisiri K."/>
            <person name="Xia D."/>
            <person name="Armstrong S.D."/>
            <person name="Fang Y."/>
            <person name="Donnelly M.J."/>
            <person name="Kadowaki T."/>
            <person name="McGarry J.W."/>
            <person name="Darby A.C."/>
            <person name="Makepeace B.L."/>
        </authorList>
    </citation>
    <scope>NUCLEOTIDE SEQUENCE [LARGE SCALE GENOMIC DNA]</scope>
    <source>
        <strain evidence="9">UoL-WK</strain>
    </source>
</reference>
<dbReference type="Proteomes" id="UP000285301">
    <property type="component" value="Unassembled WGS sequence"/>
</dbReference>
<dbReference type="FunFam" id="1.20.5.170:FF:000025">
    <property type="entry name" value="nuclear factor interleukin-3-regulated protein-like"/>
    <property type="match status" value="1"/>
</dbReference>
<dbReference type="GO" id="GO:0000981">
    <property type="term" value="F:DNA-binding transcription factor activity, RNA polymerase II-specific"/>
    <property type="evidence" value="ECO:0007669"/>
    <property type="project" value="TreeGrafter"/>
</dbReference>
<dbReference type="GO" id="GO:0005634">
    <property type="term" value="C:nucleus"/>
    <property type="evidence" value="ECO:0007669"/>
    <property type="project" value="UniProtKB-SubCell"/>
</dbReference>
<comment type="subcellular location">
    <subcellularLocation>
        <location evidence="1">Nucleus</location>
    </subcellularLocation>
</comment>
<dbReference type="Gene3D" id="1.20.5.170">
    <property type="match status" value="1"/>
</dbReference>
<dbReference type="AlphaFoldDB" id="A0A3S3PJB3"/>
<keyword evidence="4" id="KW-0238">DNA-binding</keyword>
<feature type="compositionally biased region" description="Polar residues" evidence="7">
    <location>
        <begin position="58"/>
        <end position="72"/>
    </location>
</feature>
<dbReference type="SUPFAM" id="SSF57959">
    <property type="entry name" value="Leucine zipper domain"/>
    <property type="match status" value="1"/>
</dbReference>
<dbReference type="GO" id="GO:0000978">
    <property type="term" value="F:RNA polymerase II cis-regulatory region sequence-specific DNA binding"/>
    <property type="evidence" value="ECO:0007669"/>
    <property type="project" value="TreeGrafter"/>
</dbReference>
<evidence type="ECO:0000256" key="4">
    <source>
        <dbReference type="ARBA" id="ARBA00023125"/>
    </source>
</evidence>
<dbReference type="SMART" id="SM00338">
    <property type="entry name" value="BRLZ"/>
    <property type="match status" value="1"/>
</dbReference>
<dbReference type="PANTHER" id="PTHR11988">
    <property type="entry name" value="THYROTROPH EMBRYONIC FACTOR RELATED"/>
    <property type="match status" value="1"/>
</dbReference>
<sequence length="279" mass="32282">MKFSLLNFNQKETQRQRTISGYKSLINIRNPLICLMFSVSSGSSLPDDSNSLSPSGMDLTTSVTGTNEQQQHQHYRSEDHQQEQRILDNRRSKMITDSGYASNCNYHMYMNDMSTKDMIIRNPVQIPSTLPTITSSATTALSPHYAQRPLWNTINHVSTLPPPSTSPVTHVDQAVNPMMLDSPPSTLVLPTLKKRKRTPQPIPDECKDGAYWERRKRNNESAKRSREMRRVKEQQTNMRVIFLEQDNLRLKTEVTMLRNEVEKLRDLLYNRKDDNKMIQ</sequence>
<evidence type="ECO:0000256" key="5">
    <source>
        <dbReference type="ARBA" id="ARBA00023163"/>
    </source>
</evidence>
<proteinExistence type="inferred from homology"/>
<evidence type="ECO:0000256" key="1">
    <source>
        <dbReference type="ARBA" id="ARBA00004123"/>
    </source>
</evidence>
<dbReference type="STRING" id="1965070.A0A3S3PJB3"/>
<protein>
    <submittedName>
        <fullName evidence="9">Cell death specification protein-like protein</fullName>
    </submittedName>
</protein>
<organism evidence="9 10">
    <name type="scientific">Dinothrombium tinctorium</name>
    <dbReference type="NCBI Taxonomy" id="1965070"/>
    <lineage>
        <taxon>Eukaryota</taxon>
        <taxon>Metazoa</taxon>
        <taxon>Ecdysozoa</taxon>
        <taxon>Arthropoda</taxon>
        <taxon>Chelicerata</taxon>
        <taxon>Arachnida</taxon>
        <taxon>Acari</taxon>
        <taxon>Acariformes</taxon>
        <taxon>Trombidiformes</taxon>
        <taxon>Prostigmata</taxon>
        <taxon>Anystina</taxon>
        <taxon>Parasitengona</taxon>
        <taxon>Trombidioidea</taxon>
        <taxon>Trombidiidae</taxon>
        <taxon>Dinothrombium</taxon>
    </lineage>
</organism>
<dbReference type="Pfam" id="PF07716">
    <property type="entry name" value="bZIP_2"/>
    <property type="match status" value="1"/>
</dbReference>
<feature type="compositionally biased region" description="Basic and acidic residues" evidence="7">
    <location>
        <begin position="75"/>
        <end position="84"/>
    </location>
</feature>
<keyword evidence="5" id="KW-0804">Transcription</keyword>
<evidence type="ECO:0000256" key="2">
    <source>
        <dbReference type="ARBA" id="ARBA00006079"/>
    </source>
</evidence>
<evidence type="ECO:0000256" key="3">
    <source>
        <dbReference type="ARBA" id="ARBA00023015"/>
    </source>
</evidence>
<keyword evidence="3" id="KW-0805">Transcription regulation</keyword>
<dbReference type="CDD" id="cd14695">
    <property type="entry name" value="bZIP_HLF"/>
    <property type="match status" value="1"/>
</dbReference>
<dbReference type="InterPro" id="IPR004827">
    <property type="entry name" value="bZIP"/>
</dbReference>
<evidence type="ECO:0000313" key="9">
    <source>
        <dbReference type="EMBL" id="RWS16386.1"/>
    </source>
</evidence>
<feature type="compositionally biased region" description="Low complexity" evidence="7">
    <location>
        <begin position="45"/>
        <end position="56"/>
    </location>
</feature>
<evidence type="ECO:0000313" key="10">
    <source>
        <dbReference type="Proteomes" id="UP000285301"/>
    </source>
</evidence>
<dbReference type="PROSITE" id="PS50217">
    <property type="entry name" value="BZIP"/>
    <property type="match status" value="1"/>
</dbReference>
<feature type="region of interest" description="Disordered" evidence="7">
    <location>
        <begin position="45"/>
        <end position="84"/>
    </location>
</feature>
<accession>A0A3S3PJB3</accession>
<evidence type="ECO:0000256" key="7">
    <source>
        <dbReference type="SAM" id="MobiDB-lite"/>
    </source>
</evidence>
<dbReference type="OrthoDB" id="6022300at2759"/>
<dbReference type="InterPro" id="IPR046347">
    <property type="entry name" value="bZIP_sf"/>
</dbReference>
<dbReference type="InterPro" id="IPR040223">
    <property type="entry name" value="PAR_bZIP"/>
</dbReference>
<feature type="domain" description="BZIP" evidence="8">
    <location>
        <begin position="208"/>
        <end position="271"/>
    </location>
</feature>
<keyword evidence="6" id="KW-0539">Nucleus</keyword>
<name>A0A3S3PJB3_9ACAR</name>
<gene>
    <name evidence="9" type="ORF">B4U79_07469</name>
</gene>
<dbReference type="EMBL" id="NCKU01000237">
    <property type="protein sequence ID" value="RWS16386.1"/>
    <property type="molecule type" value="Genomic_DNA"/>
</dbReference>
<comment type="similarity">
    <text evidence="2">Belongs to the bZIP family. NFIL3 subfamily.</text>
</comment>